<dbReference type="AlphaFoldDB" id="A0AA86VVY0"/>
<sequence length="181" mass="21162">MDPQRFFYRVLRLNGDHTTLKFSDDILKFDIKVLYQSLNTYPRRLQYCFPSQSILRNNFFQEGQNFLHALLSRTHFSIDSLEEITESVASTVRELFEVGDRVASEHRLRDNPCSVAEQRRIVVSAWRSWIGMLRASQRHAIICFICNAFCLGCKSSMFVHFVVTFCPPSQIDQLSEEKKVE</sequence>
<protein>
    <submittedName>
        <fullName evidence="1">Uncharacterized protein</fullName>
    </submittedName>
</protein>
<accession>A0AA86VVY0</accession>
<proteinExistence type="predicted"/>
<evidence type="ECO:0000313" key="1">
    <source>
        <dbReference type="EMBL" id="CAJ1975264.1"/>
    </source>
</evidence>
<evidence type="ECO:0000313" key="2">
    <source>
        <dbReference type="Proteomes" id="UP001189624"/>
    </source>
</evidence>
<organism evidence="1 2">
    <name type="scientific">Sphenostylis stenocarpa</name>
    <dbReference type="NCBI Taxonomy" id="92480"/>
    <lineage>
        <taxon>Eukaryota</taxon>
        <taxon>Viridiplantae</taxon>
        <taxon>Streptophyta</taxon>
        <taxon>Embryophyta</taxon>
        <taxon>Tracheophyta</taxon>
        <taxon>Spermatophyta</taxon>
        <taxon>Magnoliopsida</taxon>
        <taxon>eudicotyledons</taxon>
        <taxon>Gunneridae</taxon>
        <taxon>Pentapetalae</taxon>
        <taxon>rosids</taxon>
        <taxon>fabids</taxon>
        <taxon>Fabales</taxon>
        <taxon>Fabaceae</taxon>
        <taxon>Papilionoideae</taxon>
        <taxon>50 kb inversion clade</taxon>
        <taxon>NPAAA clade</taxon>
        <taxon>indigoferoid/millettioid clade</taxon>
        <taxon>Phaseoleae</taxon>
        <taxon>Sphenostylis</taxon>
    </lineage>
</organism>
<gene>
    <name evidence="1" type="ORF">AYBTSS11_LOCUS27372</name>
</gene>
<dbReference type="Proteomes" id="UP001189624">
    <property type="component" value="Chromosome 9"/>
</dbReference>
<dbReference type="Gramene" id="rna-AYBTSS11_LOCUS27372">
    <property type="protein sequence ID" value="CAJ1975264.1"/>
    <property type="gene ID" value="gene-AYBTSS11_LOCUS27372"/>
</dbReference>
<keyword evidence="2" id="KW-1185">Reference proteome</keyword>
<name>A0AA86VVY0_9FABA</name>
<reference evidence="1" key="1">
    <citation type="submission" date="2023-10" db="EMBL/GenBank/DDBJ databases">
        <authorList>
            <person name="Domelevo Entfellner J.-B."/>
        </authorList>
    </citation>
    <scope>NUCLEOTIDE SEQUENCE</scope>
</reference>
<dbReference type="EMBL" id="OY731406">
    <property type="protein sequence ID" value="CAJ1975264.1"/>
    <property type="molecule type" value="Genomic_DNA"/>
</dbReference>